<dbReference type="eggNOG" id="COG0842">
    <property type="taxonomic scope" value="Bacteria"/>
</dbReference>
<keyword evidence="4" id="KW-1003">Cell membrane</keyword>
<evidence type="ECO:0000256" key="3">
    <source>
        <dbReference type="ARBA" id="ARBA00022448"/>
    </source>
</evidence>
<feature type="transmembrane region" description="Helical" evidence="8">
    <location>
        <begin position="264"/>
        <end position="284"/>
    </location>
</feature>
<reference evidence="10 11" key="1">
    <citation type="journal article" date="2013" name="PLoS ONE">
        <title>Cultivation and Complete Genome Sequencing of Gloeobacter kilaueensis sp. nov., from a Lava Cave in Kilauea Caldera, Hawai'i.</title>
        <authorList>
            <person name="Saw J.H."/>
            <person name="Schatz M."/>
            <person name="Brown M.V."/>
            <person name="Kunkel D.D."/>
            <person name="Foster J.S."/>
            <person name="Shick H."/>
            <person name="Christensen S."/>
            <person name="Hou S."/>
            <person name="Wan X."/>
            <person name="Donachie S.P."/>
        </authorList>
    </citation>
    <scope>NUCLEOTIDE SEQUENCE [LARGE SCALE GENOMIC DNA]</scope>
    <source>
        <strain evidence="11">JS</strain>
    </source>
</reference>
<evidence type="ECO:0000313" key="10">
    <source>
        <dbReference type="EMBL" id="AGY57490.1"/>
    </source>
</evidence>
<dbReference type="EMBL" id="CP003587">
    <property type="protein sequence ID" value="AGY57490.1"/>
    <property type="molecule type" value="Genomic_DNA"/>
</dbReference>
<proteinExistence type="inferred from homology"/>
<feature type="transmembrane region" description="Helical" evidence="8">
    <location>
        <begin position="291"/>
        <end position="315"/>
    </location>
</feature>
<keyword evidence="7 8" id="KW-0472">Membrane</keyword>
<evidence type="ECO:0000259" key="9">
    <source>
        <dbReference type="PROSITE" id="PS51012"/>
    </source>
</evidence>
<dbReference type="PANTHER" id="PTHR30294">
    <property type="entry name" value="MEMBRANE COMPONENT OF ABC TRANSPORTER YHHJ-RELATED"/>
    <property type="match status" value="1"/>
</dbReference>
<keyword evidence="5 8" id="KW-0812">Transmembrane</keyword>
<keyword evidence="3" id="KW-0813">Transport</keyword>
<dbReference type="PROSITE" id="PS51012">
    <property type="entry name" value="ABC_TM2"/>
    <property type="match status" value="1"/>
</dbReference>
<name>U5QIK2_GLOK1</name>
<dbReference type="Gene3D" id="3.40.1710.10">
    <property type="entry name" value="abc type-2 transporter like domain"/>
    <property type="match status" value="1"/>
</dbReference>
<evidence type="ECO:0000256" key="2">
    <source>
        <dbReference type="ARBA" id="ARBA00007783"/>
    </source>
</evidence>
<comment type="subcellular location">
    <subcellularLocation>
        <location evidence="1">Cell membrane</location>
        <topology evidence="1">Multi-pass membrane protein</topology>
    </subcellularLocation>
</comment>
<protein>
    <submittedName>
        <fullName evidence="10">ABC-2 type transporter</fullName>
    </submittedName>
</protein>
<dbReference type="STRING" id="1183438.GKIL_1244"/>
<feature type="transmembrane region" description="Helical" evidence="8">
    <location>
        <begin position="321"/>
        <end position="344"/>
    </location>
</feature>
<dbReference type="InterPro" id="IPR013525">
    <property type="entry name" value="ABC2_TM"/>
</dbReference>
<feature type="domain" description="ABC transmembrane type-2" evidence="9">
    <location>
        <begin position="163"/>
        <end position="400"/>
    </location>
</feature>
<dbReference type="AlphaFoldDB" id="U5QIK2"/>
<organism evidence="10 11">
    <name type="scientific">Gloeobacter kilaueensis (strain ATCC BAA-2537 / CCAP 1431/1 / ULC 316 / JS1)</name>
    <dbReference type="NCBI Taxonomy" id="1183438"/>
    <lineage>
        <taxon>Bacteria</taxon>
        <taxon>Bacillati</taxon>
        <taxon>Cyanobacteriota</taxon>
        <taxon>Cyanophyceae</taxon>
        <taxon>Gloeobacterales</taxon>
        <taxon>Gloeobacteraceae</taxon>
        <taxon>Gloeobacter</taxon>
    </lineage>
</organism>
<sequence>MNALRQIWALSWKELRILATDRTAIVTLFVLPTVFLLVMSLALSGLYNRNQRPRVLAINQDQGIVAGKILARLERTGTLELVAIANRQQAEQRLRNREAVAALIFAPAFSAQALRSADPQLVLLVDPAAPREVVLPVQGAISGAAARTLAEVVLPVQLRERFKRFAAQSSDPLSLLPLADAFEDLKVGEVPIQLELPAGSPPQAERPNSLQQNVPAWTIFGLFFIVNTLALSILREREMGTLTRLIAAPLSSVVLLAGKLLPFYLLNLVQAALMFALGILGLGLQVGGQWIALVAVTLAAAFVATSLGLLIATLFETPEQLGSIASVLVVVLAALGGILVPGFVMPEWLRKVALFTPQYWALEGYQNVLLRHSGVLLEVGMLLGFGALFFGLATWRFWSLIRQ</sequence>
<dbReference type="GO" id="GO:0140359">
    <property type="term" value="F:ABC-type transporter activity"/>
    <property type="evidence" value="ECO:0007669"/>
    <property type="project" value="InterPro"/>
</dbReference>
<evidence type="ECO:0000256" key="1">
    <source>
        <dbReference type="ARBA" id="ARBA00004651"/>
    </source>
</evidence>
<dbReference type="Proteomes" id="UP000017396">
    <property type="component" value="Chromosome"/>
</dbReference>
<dbReference type="HOGENOM" id="CLU_039483_0_1_3"/>
<dbReference type="InterPro" id="IPR051449">
    <property type="entry name" value="ABC-2_transporter_component"/>
</dbReference>
<dbReference type="GO" id="GO:0005886">
    <property type="term" value="C:plasma membrane"/>
    <property type="evidence" value="ECO:0007669"/>
    <property type="project" value="UniProtKB-SubCell"/>
</dbReference>
<feature type="transmembrane region" description="Helical" evidence="8">
    <location>
        <begin position="214"/>
        <end position="234"/>
    </location>
</feature>
<dbReference type="OrthoDB" id="9776218at2"/>
<dbReference type="RefSeq" id="WP_023172580.1">
    <property type="nucleotide sequence ID" value="NC_022600.1"/>
</dbReference>
<dbReference type="PANTHER" id="PTHR30294:SF38">
    <property type="entry name" value="TRANSPORT PERMEASE PROTEIN"/>
    <property type="match status" value="1"/>
</dbReference>
<feature type="transmembrane region" description="Helical" evidence="8">
    <location>
        <begin position="375"/>
        <end position="398"/>
    </location>
</feature>
<evidence type="ECO:0000256" key="4">
    <source>
        <dbReference type="ARBA" id="ARBA00022475"/>
    </source>
</evidence>
<accession>U5QIK2</accession>
<keyword evidence="6 8" id="KW-1133">Transmembrane helix</keyword>
<dbReference type="KEGG" id="glj:GKIL_1244"/>
<dbReference type="Pfam" id="PF12698">
    <property type="entry name" value="ABC2_membrane_3"/>
    <property type="match status" value="1"/>
</dbReference>
<dbReference type="InterPro" id="IPR047817">
    <property type="entry name" value="ABC2_TM_bact-type"/>
</dbReference>
<evidence type="ECO:0000256" key="5">
    <source>
        <dbReference type="ARBA" id="ARBA00022692"/>
    </source>
</evidence>
<comment type="similarity">
    <text evidence="2">Belongs to the ABC-2 integral membrane protein family.</text>
</comment>
<evidence type="ECO:0000256" key="6">
    <source>
        <dbReference type="ARBA" id="ARBA00022989"/>
    </source>
</evidence>
<evidence type="ECO:0000256" key="8">
    <source>
        <dbReference type="SAM" id="Phobius"/>
    </source>
</evidence>
<feature type="transmembrane region" description="Helical" evidence="8">
    <location>
        <begin position="23"/>
        <end position="47"/>
    </location>
</feature>
<gene>
    <name evidence="10" type="ORF">GKIL_1244</name>
</gene>
<evidence type="ECO:0000313" key="11">
    <source>
        <dbReference type="Proteomes" id="UP000017396"/>
    </source>
</evidence>
<evidence type="ECO:0000256" key="7">
    <source>
        <dbReference type="ARBA" id="ARBA00023136"/>
    </source>
</evidence>
<keyword evidence="11" id="KW-1185">Reference proteome</keyword>